<evidence type="ECO:0000256" key="1">
    <source>
        <dbReference type="ARBA" id="ARBA00001957"/>
    </source>
</evidence>
<keyword evidence="4" id="KW-0677">Repeat</keyword>
<dbReference type="Pfam" id="PF00975">
    <property type="entry name" value="Thioesterase"/>
    <property type="match status" value="1"/>
</dbReference>
<dbReference type="Pfam" id="PF00550">
    <property type="entry name" value="PP-binding"/>
    <property type="match status" value="5"/>
</dbReference>
<dbReference type="PANTHER" id="PTHR45527:SF1">
    <property type="entry name" value="FATTY ACID SYNTHASE"/>
    <property type="match status" value="1"/>
</dbReference>
<dbReference type="InterPro" id="IPR000873">
    <property type="entry name" value="AMP-dep_synth/lig_dom"/>
</dbReference>
<dbReference type="Proteomes" id="UP000694257">
    <property type="component" value="Chromosome"/>
</dbReference>
<evidence type="ECO:0000313" key="7">
    <source>
        <dbReference type="EMBL" id="QXN95714.1"/>
    </source>
</evidence>
<dbReference type="InterPro" id="IPR010071">
    <property type="entry name" value="AA_adenyl_dom"/>
</dbReference>
<dbReference type="NCBIfam" id="NF004282">
    <property type="entry name" value="PRK05691.1"/>
    <property type="match status" value="7"/>
</dbReference>
<dbReference type="PROSITE" id="PS50075">
    <property type="entry name" value="CARRIER"/>
    <property type="match status" value="5"/>
</dbReference>
<dbReference type="InterPro" id="IPR013217">
    <property type="entry name" value="Methyltransf_12"/>
</dbReference>
<dbReference type="InterPro" id="IPR006162">
    <property type="entry name" value="Ppantetheine_attach_site"/>
</dbReference>
<keyword evidence="3" id="KW-0597">Phosphoprotein</keyword>
<keyword evidence="5" id="KW-0045">Antibiotic biosynthesis</keyword>
<dbReference type="InterPro" id="IPR001242">
    <property type="entry name" value="Condensation_dom"/>
</dbReference>
<keyword evidence="8" id="KW-1185">Reference proteome</keyword>
<evidence type="ECO:0000256" key="4">
    <source>
        <dbReference type="ARBA" id="ARBA00022737"/>
    </source>
</evidence>
<dbReference type="CDD" id="cd19540">
    <property type="entry name" value="LCL_NRPS-like"/>
    <property type="match status" value="3"/>
</dbReference>
<dbReference type="Pfam" id="PF08242">
    <property type="entry name" value="Methyltransf_12"/>
    <property type="match status" value="1"/>
</dbReference>
<dbReference type="CDD" id="cd12117">
    <property type="entry name" value="A_NRPS_Srf_like"/>
    <property type="match status" value="1"/>
</dbReference>
<keyword evidence="2" id="KW-0596">Phosphopantetheine</keyword>
<dbReference type="NCBIfam" id="TIGR01733">
    <property type="entry name" value="AA-adenyl-dom"/>
    <property type="match status" value="5"/>
</dbReference>
<dbReference type="InterPro" id="IPR025110">
    <property type="entry name" value="AMP-bd_C"/>
</dbReference>
<organism evidence="7 8">
    <name type="scientific">Nocardia iowensis</name>
    <dbReference type="NCBI Taxonomy" id="204891"/>
    <lineage>
        <taxon>Bacteria</taxon>
        <taxon>Bacillati</taxon>
        <taxon>Actinomycetota</taxon>
        <taxon>Actinomycetes</taxon>
        <taxon>Mycobacteriales</taxon>
        <taxon>Nocardiaceae</taxon>
        <taxon>Nocardia</taxon>
    </lineage>
</organism>
<gene>
    <name evidence="7" type="ORF">KV110_23045</name>
</gene>
<dbReference type="PROSITE" id="PS00455">
    <property type="entry name" value="AMP_BINDING"/>
    <property type="match status" value="5"/>
</dbReference>
<dbReference type="Pfam" id="PF00501">
    <property type="entry name" value="AMP-binding"/>
    <property type="match status" value="5"/>
</dbReference>
<dbReference type="RefSeq" id="WP_218478785.1">
    <property type="nucleotide sequence ID" value="NZ_BAABJN010000008.1"/>
</dbReference>
<proteinExistence type="predicted"/>
<evidence type="ECO:0000256" key="3">
    <source>
        <dbReference type="ARBA" id="ARBA00022553"/>
    </source>
</evidence>
<feature type="domain" description="Carrier" evidence="6">
    <location>
        <begin position="3622"/>
        <end position="3696"/>
    </location>
</feature>
<evidence type="ECO:0000256" key="5">
    <source>
        <dbReference type="ARBA" id="ARBA00023194"/>
    </source>
</evidence>
<dbReference type="NCBIfam" id="NF003417">
    <property type="entry name" value="PRK04813.1"/>
    <property type="match status" value="6"/>
</dbReference>
<dbReference type="PANTHER" id="PTHR45527">
    <property type="entry name" value="NONRIBOSOMAL PEPTIDE SYNTHETASE"/>
    <property type="match status" value="1"/>
</dbReference>
<dbReference type="Pfam" id="PF00668">
    <property type="entry name" value="Condensation"/>
    <property type="match status" value="7"/>
</dbReference>
<evidence type="ECO:0000313" key="8">
    <source>
        <dbReference type="Proteomes" id="UP000694257"/>
    </source>
</evidence>
<dbReference type="Pfam" id="PF13193">
    <property type="entry name" value="AMP-binding_C"/>
    <property type="match status" value="6"/>
</dbReference>
<dbReference type="InterPro" id="IPR020806">
    <property type="entry name" value="PKS_PP-bd"/>
</dbReference>
<dbReference type="EMBL" id="CP078145">
    <property type="protein sequence ID" value="QXN95714.1"/>
    <property type="molecule type" value="Genomic_DNA"/>
</dbReference>
<dbReference type="InterPro" id="IPR001031">
    <property type="entry name" value="Thioesterase"/>
</dbReference>
<feature type="domain" description="Carrier" evidence="6">
    <location>
        <begin position="2056"/>
        <end position="2130"/>
    </location>
</feature>
<evidence type="ECO:0000256" key="2">
    <source>
        <dbReference type="ARBA" id="ARBA00022450"/>
    </source>
</evidence>
<reference evidence="7 8" key="1">
    <citation type="submission" date="2021-07" db="EMBL/GenBank/DDBJ databases">
        <title>Whole Genome Sequence of Nocardia Iowensis.</title>
        <authorList>
            <person name="Lamm A."/>
            <person name="Collins-Fairclough A.M."/>
            <person name="Bunk B."/>
            <person name="Sproer C."/>
        </authorList>
    </citation>
    <scope>NUCLEOTIDE SEQUENCE [LARGE SCALE GENOMIC DNA]</scope>
    <source>
        <strain evidence="7 8">NRRL 5646</strain>
    </source>
</reference>
<accession>A0ABX8S1A9</accession>
<feature type="domain" description="Carrier" evidence="6">
    <location>
        <begin position="6645"/>
        <end position="6720"/>
    </location>
</feature>
<feature type="domain" description="Carrier" evidence="6">
    <location>
        <begin position="5174"/>
        <end position="5249"/>
    </location>
</feature>
<dbReference type="SMART" id="SM00823">
    <property type="entry name" value="PKS_PP"/>
    <property type="match status" value="5"/>
</dbReference>
<dbReference type="PROSITE" id="PS00012">
    <property type="entry name" value="PHOSPHOPANTETHEINE"/>
    <property type="match status" value="5"/>
</dbReference>
<sequence length="6975" mass="747635">MIPLSFAQRRLWFIHRLEGPSATYNMPLTVRLRGVFDAPAFAAAIGDVVARHESLRTIFVEADGVPGQQVLDVDEAKLPVIISEVGPAELATAVTEAARYEFDLASEIPIRANVFRCGVDECVVVLLIHHIAGDGWSMTPLLRDLSEAYAARRQGRAPGWDSLPVQYVDYTLWQQELLGSPDDPDSVLSQQFDYWRRELDGLPEQLRLPTDRPRPRVASYRGDMLVFGIDAKTRGELEELASRAGATVSMVFQSALAVLLFKIGAGEDIPIGSPIAGRTDDALNELVGFFVNTWVLRTEVRPAASFTEVLGQVKAKALAAYENQDLPFELLVEMLNPARSAAHHPLFQVLLSFQNNTAATLDLSGVGFEPYALPALTSRFDLTFNIGDAATGARNNGGGAAGWDMHVEYATDLFDRSTIEAMAARLVRILRQVVANPSLPVGSVDVLDVEERDLVLHRWNNTAVPVDPDGTVAGLFEAQVARTPDAAAVVCGAVRLSYRELDARADRLAHLLVSCGVGPDTLVAVALPRSVELIVALLGVLKAGGGYLPIDPGYPSDRLAFVLNDAAPVVVVTDRATADTLPHNTTPRLYLDTAADEDRIGIDRVRPARPQNLAYVIYTSGSTGVPKGVGITHRNVVNLVAQAWSVGVEDRVLVHSSIAFDASTYEIWPALCGGATLVVAGERRSDLAEITRLTGTRSVTKMFATPPLLSALLEHAEYLSDNPFQSLTEVHTGADSLPSGLVHALRASWGDIRVDNLYGPTEATVDVTAYTVPDDATGAVVPIGVPVANTRVFVLDSWLAPVPVGVAGELYVASAQLARGYHGRSGLTAARFVADPFDPVGGGRLYRTGDVVRWNNSGQLEFAGRVDDQVKIRGFRVEPGEVETVLAQHPSVSRAVVLAHDTGTGDKQLIGYVVGDRTGSVEGNGHGRVNGHRGGADRVAAKQLDGAEVRRFAAERLPDFMVPSVVMVIDSVPLTANGKLDRAALPVPELRSSVRYRAPGSIQEQMLTELFAEVLGHDRVGIDDSFFALGGHSLLATRLASRIRVVLGVEVPIRTIFDAPTVAQLAIRLGDRTRLRPVLSARQRPAVIPLSFAQRRLWFMHRLEGPSANYNIPVAVRLHGVDVSALAAAIGDVVARHESLRTIFVETDGVPSQRVVDADEIEVPVTVTEPDPGDVDAAVTAAVRYGFDLSIQIPLRVTVVRCGVDECVVVLLIHHIAADGWSAAPLLRDLSMAYAARRQGRVPEWEPLPVQYVDYTLWQQELLGSPNDQDSVLSQQFEYWRGELDGLPEQLPLPTDRSRPRVPSYRGDVVTFAIDPEIRTAVEHLARREGATVSMVLQSALAVLLFKHGAGKDIPIGTPIAGRTDDALAELVGFFVNTLVLRAAVVPAASFTEILGQVRAKALAAYENQDAPFELLVELLKPARSAAHHPLFQVSLAFQNNALPTLELSGVRIEPYSAFTATSRFDLSFNIGDAPAGAQWTGLIEYATDLFDRPTIEAMAARLVRILRQVVANPSLPVGSVDALDTDERQLVLQRWNDTTAGVAGPTITGLFEAKADATPDALAVICGATEMSYRDLDIRADNLARELISRGMKPDSIVAVALPRSVELVVALLGVLKAGGGYLPIDPAYPADRLAFVLTDAAPFVVVTDSATADLLPPSSTPHLYLDALDLAATGSGRTDLDRLGTVGPQNLAYMTYTSGSTGAPKGVAITHGNVLNLVSQVRPVGAGDRSLMHHSLAFDASTYEIWPALLGGAALVVAEELRSDLVEITRLVSARSVTKMIATPPLLSALVDYVESMPGDPLRTLKRLIVGGAELAASVVRKLHAINADVQVINSYGPTETTVCVTECEAAGEVDGAIPIGRPLGNVRVFVLDSWLAPVPVGVTGELYVAGAHLARGYHGRAGLTAARFVADPFDPAGGRLYRTGDVVRWNNSGQLEFAGRVDEQVKIRGFRVEPGEVEAVLAQHPSVSRAVVVARGTDGGKQLVGYVVADRSGPREAELDGAAVREFASARLPEFMVPAVVMVIDSVPLTQNGKLDRAALPEPQFTATTRYLAPRTTEERLLTRVFAEVLGLDRVGVDDSFFELGGDSIRSIQVVSRARESGVAVSPREVFEHQTAAALAAIARGRGVTGPVLSELPGGGVGWMPLLPAARFVRGLGAGFDGFTQSMLLDLPLGIDRAGLLATLSAVIDRHDVLRSRLVDDERGAGLEVAPVGSVDVERLLHRVEMAVPEQHSADRSGERAEVITEHVGAAVRRLSPSTGVMVQFVWFDAGPEQSGQLSIVAHHLAVDGVSWRILLPDLASAWQTVSAGSTPELPRTGTSMRRWAHGLVERAAAPQLVEQLPWWRSVLDGPDPMMGTRPLDPEIDVMATVEHVSVQLPVAVTEALLTTLPAVFHGGVEDGLLAALAAAISHWRDAHGSTEGDGVSEVLIRLEGHGREESTVPGADLSSTVGWFTSMFPVRLNAASAEWDELCVGGPAAGVLLKAIKEQLRATPDKGIGYGLLRYLNSDTAVVLQQYSAGQIGFNYLGRLDSTDLLPQRLQGAGWTPTADSAAFSAAPDPALAALAVLDVNTLVVDTSAGPVLQAVFAAPTGVLGKTETEQLAELWRSALTGLAQHAGTSGAGGLTPSDVPLVRLGQHEIEVLEARYPGLVDVWSLTPMQSGLLFHQALAGSGFDAYHMRVVFELAGQVDPGRMRAASQGLLDRYPNLRVGFAAGSHGQPIQIVLNDVELPWRVVDLRHLDQADREVALERLLSEDQLAHFDMAVPPLLRFTLVLMSEWRSEFVMTAHHVLMDGWSLPLLIRDLLRLYGSYGAARQLPKPPAFKEFLKWLAGQDVEAGVRAWRRELDGVHEPTLLASSVHGTDDAAAEVERVGVPLTAEIGSALNRRAGELGVTVNTVVQAAWGVLLAAATGRHDVIVGATVSGRPPEIAGVDSMVGLFINTVPVRVLFGHRDTLADLLTDLQARQTALLDYHHVGLSDIHQAVGLHVLFDTLIAFESYPVDHTGIEAATDASGITISDLRPDSVTHYPLTVIAGAAPTLTLYLDYRTGEFDRAAVEAMAGRLTRILQQVVADPDVPVASIDILGPDERELVLHRWNDTAVEVPDTTVIGLFEAQVAQAPEAVAVSGMGFDVSYRELDSRADRLAHVLVSRGVRPDSIVAVALPRSVELIVALLAVWKAGGAYLPIDPAYPSDRLAFILSDAAPVAVVTDHATASILPDTTTPLLYLDTTETPATVDRYGRGEVRPQNLAYVIYTSGSTGVPKGVGITHRNVAHHVSQGWFTGPDERVLVHSSMAFDASTYEMWAALCVGGGLVLASELRSDPAEMLELVASRSVTRMFATPALLAVLLDHAETLPSNAFERLTQVIAGGAELSSALVRRVKRIADGAAVVNGYGPTETTVFATVFAADAVSEGSAPIGRPLANMRAFVLDSWLRPVPVGVAGELYVAGAQLARGYQGNAGLTSARFVADPFDPAGGRLYRTGDVVRWTAAGVLEFVGRVDDQVKIRGFRVEPGEVESALAQHPSVSRAVVVARDTDAGGKQLIGYVVADRAGSVEDDRAADGHVLDGGLVREFVAERLPDFMVPTVVMVIDAVPLTANGKVDRQALPDPELSSSREYRAPLSAEEQILTTVFAEVLGLDRVGLDDSFFELGGDSIRSIQVVSRARELGVEVTPREVFECRTAGALATVAAGRAVAGPVLAELAGGAVGWLPLLPVARFVRELGGGFDSSTQSMVLDLPVDVDRAGLVATLSAVIDRHDVLRARLVDDERGPGLEVAPVGAVDVGGLLSRVSVAGIEDMSGAVVSEMGAAVGRLAAAEGVMVQFVWLDAGPGRAGWLAVVAHHLVVDGVSWRILLPDLATAWQAVSTGSTPVLPRTGTSMRRWAHGLVEQAARPERVTELSWWRSVLDGPDPLLGSRPLDPAVDVMAKLGHAQVRIPVPTTEILLTTLPAAFHGGVEDGLLTALAVAVNRWREHRGVGEQSVLIRLEGHGRQEDIVPGADLSTTVGWFTSMFPVRLTAPVAEWDELCAGGPIAGALVKSVKEQLRAVPEKGMGYGMLRYLNPETAEVLQQYSAGQIGFNYLGRFTSTDLLPHRLRGAGWTPSVDAGQLITPVDPASAPMPAMAVLDVNTIVLDTSEGPVLQAIFAAPVEVLAENEIQELATLWRDAIEGLAGHVSAGGGGLSPSDVLSSGVGQAELEVLEQRYPGLVDVWPLTSMQSGLLFHQVLAGSGFDAYHMQIVFGLVGRVDAEQMRSAGQRLLDRYANLRVGFVADRRGDPVQVVVEGVELPWRVVDLGELAAEDRGVALERLLAEDRDAHFDVAVPPLLRLMLVRVGADRAELVLTAHHVLLDGWSLPLLVVDLFRLYGGDAELPPAFEYKEFLKWLGEQDFEAGVRAWCRELDGVREPTLLADSVGGADKADGAELPQVERIEVPLPPETAMELTRRSTELGTTLSTVVQGAWGVLLAASTGSHDVLAGATVSGRPPVIAGVNSMVGLFINTVPVRVRFDPRATLTDLLIDLQARQTALLDYHHVGLSDIHQAVGLHVLFDTLIAFESYPVDHTGIGEVTSTSGITISDSRPNAPTHYPLTVIANTAPALTLHFEYRPDSFDRGAVEAMAGRLVRILQQVVSDSDVPVRSIDMLGADERELVLRQWNDTAASFHADRTLVGLFETQVTRTPDAVALIEADTEVSYRELDGHAEHLAQLLISRGVGPDRIVAVAVPRSAELIVTLVAVLKAGGAYLPIDPAYPSDRLAFILSDAAPVVVVTDHATASILPDMTTPLLYLDTLETVEVAGRISRSGVGPQNLAYLIYTSGSTGVPKGVAITHDNVANLVCQQWSTGPSDRVLMHTSVSFDVSTYEIWSTLGGGHALVLTSELRSDPAEMVELIESRAVTRMFSTPGLLPVLLDLVEALPGNTFRTVAQAVVGGAEVSAALARRLRAVAPDVEVVNGYGPTEATVFATVCVAEPTSAGNGSVPIGRPLTNVRAFVLDSWLAPTPVGVAGELYVAGTQTARGYYGRPGMTAARFVADPFDPVGGGRLYRTGDVVRWNSSGQLEFLGRVDDQVKIRGFRIEPGEVESVLAQHPSVSRAVVVAHHTETGGKQLVGYVVPDRTGAEAIDAGQVRRFAAELLPEYMVPAAVLVIDTVPLTVSGKLDRKALPTPEFTSSAEYRAPRGEDERVLAELFGEVLGRDRVGIDDNFFELGGHSLLATRLASRIRAMLGVEVPIRAVFDAPTVAQLATRLDADAQVRPALLARSRPDVVPTSYAQRRLWFIHRLEGPSATYNIPVAVRMRGLAVPVLRAAIGDVIARHESLRTVFVEADGMPAQQVLDAGSVEAPVVVTDADPAEVDAAVAGAVRYGFDLSSQIPLRVTVVRSGADDCVVVLLIHHIAGDGWSMAPLLRDLSVAYAARLADRTPVWEPLPVQYVDYTLWQRELLGSPEDPDSLLSRQFDYWRHELEDLPEQLRLPTDRPRPRVASYRGDMVLFDIDVATRIGVERLAAREGATVSMVLQSALAVLLFKLGAGEDIPLGSPIAGRTDEALSDLVGFFVNTWVLRTRLSPAAAFTEILCQVRAKALAAYENQDAPFELLVELLNPTRSAAHHALFQVTLAFQNNSLANLALPGVGFEPYNASLAASRFDLFFNIADTPAGLPWNGLIEYATELFDRPTVEAIAARFVHVLRSVVADPGISVRSIDVLDSAERELVLHRWNDTTVEIDQDRTLVGLFEAQVARTPDAVAVVCAEAAVSYRELDRRADHVARVLLSRGVDPDSIVAVAVPRSVELIVALLAVLKAGGGYLPIDPAYPSDRLAFILADAAPVVVVTDRGIADALPDTSTPRLYLDAPETIDGPALVDLDRVVVRPQNLAYVIYTSGSTGVPKGVGITHRNVVNHVSQGWLTGPDERVLVHSSMAFDASTYEMWAALCVGGGLVLASELRSDPGEMLELVETRSVTRMFATPALLSVLLERAEALPGNALHGLVQVIAGGAELSSALARRVLAVSADVEVVNGYGPTETTVFATTFAAVAESEGSVPIGRPLVNMRAFVLDSGMLPVPVGVPGELYIAGAQLARGYRGRAGLTATRFVADPFDPAGGRLYRTGDVVRWTSTGALEFVGRVDDQVKIRGFRVEPGEVETILAQHPSVSQAVVVARDTDTGGKQLIGYVVADRSGPAVGEDELVGQWRRVYDDLYSAPAAADGGPGSDTDRMPFGADFGGWNSSYTGSAIPLEQMREWRSATVERIRGLRPRRVLEIGVGSGLLLSQVAPACAEYWATDFSAATIATLRQRLDELDEDWVDRVVMSVRGADDTAGLPENYFDTVVLNSVVQYFPGEGYLRRVLEQVSALLAPGGAVFLGDIRNLGLLEEFTTAVQIARNGDADPAAVGDRVRRDIAAEQELLLAPEYFSGVCREVNGFDAVDIQLKRGFSVNELTRYRYDVVLHKTPTKSLSVADLPEVEFVDLDRLRSLLWARHGGGIRVTGIPHAGLIGEVEATDRIRAGLPGTATDALGVGFEGVLGTVAERVGVLPEDLHVVGEDCGYTTAVTWSAEAGRMDAVFLDTVTAKHRPLTDVYLAPSFVADLAVYANDPQASLLAADVRRWVGERLPDFMVPATVMVIDSLPLTANGKLDRSALPDPELLSAKEYRAPRTERERVLTELFAEILGLDRVGIEDDFFALGGHSLLATRLTSRIRAVVGVDVPVRVIFDAPTVAQLAARLDEGGAVGTDFDPVLVLKESGSRKPLWCLHPGGGLGWFYQQLGKHLPDRPVYAIQSRGLDGGPTAGSMAEMVADYIDRIQSLQGEGPYYLLGWSYGGVVAHAMAAEMSCRGMEVGFLGAIDSKPPEGSAADSDVTDDEAMAGVRAWAVDRFQDQLDAPVIQELVERLTKVLVNNCKLWEGYTSPFFDGDMTIFGATVDAEGNRTADVENELEQAWRPHISGHIKVLEVNCAHGDFDRPENMQLVGQMLNNLLNSAFPSPK</sequence>
<dbReference type="CDD" id="cd19543">
    <property type="entry name" value="DCL_NRPS"/>
    <property type="match status" value="2"/>
</dbReference>
<name>A0ABX8S1A9_NOCIO</name>
<dbReference type="CDD" id="cd02440">
    <property type="entry name" value="AdoMet_MTases"/>
    <property type="match status" value="1"/>
</dbReference>
<dbReference type="InterPro" id="IPR010060">
    <property type="entry name" value="NRPS_synth"/>
</dbReference>
<dbReference type="InterPro" id="IPR020845">
    <property type="entry name" value="AMP-binding_CS"/>
</dbReference>
<evidence type="ECO:0000259" key="6">
    <source>
        <dbReference type="PROSITE" id="PS50075"/>
    </source>
</evidence>
<dbReference type="InterPro" id="IPR009081">
    <property type="entry name" value="PP-bd_ACP"/>
</dbReference>
<feature type="domain" description="Carrier" evidence="6">
    <location>
        <begin position="998"/>
        <end position="1073"/>
    </location>
</feature>
<dbReference type="CDD" id="cd05930">
    <property type="entry name" value="A_NRPS"/>
    <property type="match status" value="4"/>
</dbReference>
<dbReference type="NCBIfam" id="TIGR01720">
    <property type="entry name" value="NRPS-para261"/>
    <property type="match status" value="2"/>
</dbReference>
<protein>
    <submittedName>
        <fullName evidence="7">Non-ribosomal peptide synthase/polyketide synthase</fullName>
    </submittedName>
</protein>
<comment type="cofactor">
    <cofactor evidence="1">
        <name>pantetheine 4'-phosphate</name>
        <dbReference type="ChEBI" id="CHEBI:47942"/>
    </cofactor>
</comment>